<dbReference type="Pfam" id="PF07686">
    <property type="entry name" value="V-set"/>
    <property type="match status" value="1"/>
</dbReference>
<dbReference type="InterPro" id="IPR013106">
    <property type="entry name" value="Ig_V-set"/>
</dbReference>
<comment type="caution">
    <text evidence="9">The sequence shown here is derived from an EMBL/GenBank/DDBJ whole genome shotgun (WGS) entry which is preliminary data.</text>
</comment>
<dbReference type="InterPro" id="IPR003599">
    <property type="entry name" value="Ig_sub"/>
</dbReference>
<accession>A0A9Q1I2G9</accession>
<evidence type="ECO:0000256" key="2">
    <source>
        <dbReference type="ARBA" id="ARBA00022692"/>
    </source>
</evidence>
<gene>
    <name evidence="9" type="ORF">COCON_G00057700</name>
</gene>
<dbReference type="InterPro" id="IPR036179">
    <property type="entry name" value="Ig-like_dom_sf"/>
</dbReference>
<dbReference type="AlphaFoldDB" id="A0A9Q1I2G9"/>
<keyword evidence="3" id="KW-1133">Transmembrane helix</keyword>
<protein>
    <recommendedName>
        <fullName evidence="8">Ig-like domain-containing protein</fullName>
    </recommendedName>
</protein>
<name>A0A9Q1I2G9_CONCO</name>
<evidence type="ECO:0000313" key="9">
    <source>
        <dbReference type="EMBL" id="KAJ8278704.1"/>
    </source>
</evidence>
<feature type="signal peptide" evidence="7">
    <location>
        <begin position="1"/>
        <end position="20"/>
    </location>
</feature>
<feature type="chain" id="PRO_5040461943" description="Ig-like domain-containing protein" evidence="7">
    <location>
        <begin position="21"/>
        <end position="135"/>
    </location>
</feature>
<reference evidence="9" key="1">
    <citation type="journal article" date="2023" name="Science">
        <title>Genome structures resolve the early diversification of teleost fishes.</title>
        <authorList>
            <person name="Parey E."/>
            <person name="Louis A."/>
            <person name="Montfort J."/>
            <person name="Bouchez O."/>
            <person name="Roques C."/>
            <person name="Iampietro C."/>
            <person name="Lluch J."/>
            <person name="Castinel A."/>
            <person name="Donnadieu C."/>
            <person name="Desvignes T."/>
            <person name="Floi Bucao C."/>
            <person name="Jouanno E."/>
            <person name="Wen M."/>
            <person name="Mejri S."/>
            <person name="Dirks R."/>
            <person name="Jansen H."/>
            <person name="Henkel C."/>
            <person name="Chen W.J."/>
            <person name="Zahm M."/>
            <person name="Cabau C."/>
            <person name="Klopp C."/>
            <person name="Thompson A.W."/>
            <person name="Robinson-Rechavi M."/>
            <person name="Braasch I."/>
            <person name="Lecointre G."/>
            <person name="Bobe J."/>
            <person name="Postlethwait J.H."/>
            <person name="Berthelot C."/>
            <person name="Roest Crollius H."/>
            <person name="Guiguen Y."/>
        </authorList>
    </citation>
    <scope>NUCLEOTIDE SEQUENCE</scope>
    <source>
        <strain evidence="9">Concon-B</strain>
    </source>
</reference>
<dbReference type="PANTHER" id="PTHR19256">
    <property type="entry name" value="T-CELL RECEPTOR GAMMA CHAIN"/>
    <property type="match status" value="1"/>
</dbReference>
<dbReference type="InterPro" id="IPR051117">
    <property type="entry name" value="TRG_var/const_region"/>
</dbReference>
<dbReference type="InterPro" id="IPR007110">
    <property type="entry name" value="Ig-like_dom"/>
</dbReference>
<evidence type="ECO:0000256" key="3">
    <source>
        <dbReference type="ARBA" id="ARBA00022989"/>
    </source>
</evidence>
<evidence type="ECO:0000256" key="1">
    <source>
        <dbReference type="ARBA" id="ARBA00004370"/>
    </source>
</evidence>
<dbReference type="InterPro" id="IPR013783">
    <property type="entry name" value="Ig-like_fold"/>
</dbReference>
<dbReference type="SUPFAM" id="SSF48726">
    <property type="entry name" value="Immunoglobulin"/>
    <property type="match status" value="1"/>
</dbReference>
<dbReference type="PROSITE" id="PS50835">
    <property type="entry name" value="IG_LIKE"/>
    <property type="match status" value="1"/>
</dbReference>
<evidence type="ECO:0000256" key="4">
    <source>
        <dbReference type="ARBA" id="ARBA00023136"/>
    </source>
</evidence>
<evidence type="ECO:0000313" key="10">
    <source>
        <dbReference type="Proteomes" id="UP001152803"/>
    </source>
</evidence>
<dbReference type="SMART" id="SM00409">
    <property type="entry name" value="IG"/>
    <property type="match status" value="1"/>
</dbReference>
<keyword evidence="4" id="KW-0472">Membrane</keyword>
<proteinExistence type="predicted"/>
<dbReference type="GO" id="GO:0016020">
    <property type="term" value="C:membrane"/>
    <property type="evidence" value="ECO:0007669"/>
    <property type="project" value="UniProtKB-SubCell"/>
</dbReference>
<keyword evidence="2" id="KW-0812">Transmembrane</keyword>
<keyword evidence="10" id="KW-1185">Reference proteome</keyword>
<evidence type="ECO:0000259" key="8">
    <source>
        <dbReference type="PROSITE" id="PS50835"/>
    </source>
</evidence>
<evidence type="ECO:0000256" key="5">
    <source>
        <dbReference type="ARBA" id="ARBA00023170"/>
    </source>
</evidence>
<dbReference type="SMART" id="SM00406">
    <property type="entry name" value="IGv"/>
    <property type="match status" value="1"/>
</dbReference>
<evidence type="ECO:0000256" key="7">
    <source>
        <dbReference type="SAM" id="SignalP"/>
    </source>
</evidence>
<keyword evidence="6" id="KW-0393">Immunoglobulin domain</keyword>
<dbReference type="PANTHER" id="PTHR19256:SF65">
    <property type="entry name" value="T CELL RECEPTOR GAMMA CONSTANT 1-RELATED"/>
    <property type="match status" value="1"/>
</dbReference>
<dbReference type="OrthoDB" id="8947657at2759"/>
<dbReference type="Proteomes" id="UP001152803">
    <property type="component" value="Unassembled WGS sequence"/>
</dbReference>
<evidence type="ECO:0000256" key="6">
    <source>
        <dbReference type="ARBA" id="ARBA00023319"/>
    </source>
</evidence>
<dbReference type="EMBL" id="JAFJMO010000004">
    <property type="protein sequence ID" value="KAJ8278704.1"/>
    <property type="molecule type" value="Genomic_DNA"/>
</dbReference>
<keyword evidence="5" id="KW-0675">Receptor</keyword>
<sequence length="135" mass="15359">MKFLLLCSIILSGLWSEASSYMSVSEGQSAVLDCPLRTDNSSRRVVSWYRQNHGEGPQMVLSYPTRNTSRVSYGHGFNSSRFTVQTKANETTRHQLLITPAKERDTAVYFCSLSMPTESNRTKIQKKKKKMKNES</sequence>
<comment type="subcellular location">
    <subcellularLocation>
        <location evidence="1">Membrane</location>
    </subcellularLocation>
</comment>
<organism evidence="9 10">
    <name type="scientific">Conger conger</name>
    <name type="common">Conger eel</name>
    <name type="synonym">Muraena conger</name>
    <dbReference type="NCBI Taxonomy" id="82655"/>
    <lineage>
        <taxon>Eukaryota</taxon>
        <taxon>Metazoa</taxon>
        <taxon>Chordata</taxon>
        <taxon>Craniata</taxon>
        <taxon>Vertebrata</taxon>
        <taxon>Euteleostomi</taxon>
        <taxon>Actinopterygii</taxon>
        <taxon>Neopterygii</taxon>
        <taxon>Teleostei</taxon>
        <taxon>Anguilliformes</taxon>
        <taxon>Congridae</taxon>
        <taxon>Conger</taxon>
    </lineage>
</organism>
<keyword evidence="7" id="KW-0732">Signal</keyword>
<feature type="domain" description="Ig-like" evidence="8">
    <location>
        <begin position="24"/>
        <end position="125"/>
    </location>
</feature>
<dbReference type="Gene3D" id="2.60.40.10">
    <property type="entry name" value="Immunoglobulins"/>
    <property type="match status" value="1"/>
</dbReference>